<comment type="caution">
    <text evidence="2">The sequence shown here is derived from an EMBL/GenBank/DDBJ whole genome shotgun (WGS) entry which is preliminary data.</text>
</comment>
<gene>
    <name evidence="2" type="ORF">HCN08_15010</name>
</gene>
<evidence type="ECO:0000256" key="1">
    <source>
        <dbReference type="SAM" id="Phobius"/>
    </source>
</evidence>
<proteinExistence type="predicted"/>
<name>A0ABX0ZT67_9ACTN</name>
<feature type="transmembrane region" description="Helical" evidence="1">
    <location>
        <begin position="29"/>
        <end position="47"/>
    </location>
</feature>
<organism evidence="2 3">
    <name type="scientific">Actinacidiphila epipremni</name>
    <dbReference type="NCBI Taxonomy" id="2053013"/>
    <lineage>
        <taxon>Bacteria</taxon>
        <taxon>Bacillati</taxon>
        <taxon>Actinomycetota</taxon>
        <taxon>Actinomycetes</taxon>
        <taxon>Kitasatosporales</taxon>
        <taxon>Streptomycetaceae</taxon>
        <taxon>Actinacidiphila</taxon>
    </lineage>
</organism>
<evidence type="ECO:0000313" key="3">
    <source>
        <dbReference type="Proteomes" id="UP000734511"/>
    </source>
</evidence>
<reference evidence="2 3" key="1">
    <citation type="submission" date="2020-03" db="EMBL/GenBank/DDBJ databases">
        <title>WGS of actinomycetes isolated from Thailand.</title>
        <authorList>
            <person name="Thawai C."/>
        </authorList>
    </citation>
    <scope>NUCLEOTIDE SEQUENCE [LARGE SCALE GENOMIC DNA]</scope>
    <source>
        <strain evidence="2 3">PRB2-1</strain>
    </source>
</reference>
<evidence type="ECO:0008006" key="4">
    <source>
        <dbReference type="Google" id="ProtNLM"/>
    </source>
</evidence>
<keyword evidence="1" id="KW-0472">Membrane</keyword>
<keyword evidence="3" id="KW-1185">Reference proteome</keyword>
<evidence type="ECO:0000313" key="2">
    <source>
        <dbReference type="EMBL" id="NJP44693.1"/>
    </source>
</evidence>
<protein>
    <recommendedName>
        <fullName evidence="4">Secreted protein</fullName>
    </recommendedName>
</protein>
<keyword evidence="1" id="KW-0812">Transmembrane</keyword>
<keyword evidence="1" id="KW-1133">Transmembrane helix</keyword>
<sequence length="67" mass="7167">MPRLAVYALVVCVLALAAAVVSFVNGNWLGIVWVLLAGAASNMWWFYRRKAKLTAAAAPSPGHTPAR</sequence>
<dbReference type="EMBL" id="JAATEJ010000010">
    <property type="protein sequence ID" value="NJP44693.1"/>
    <property type="molecule type" value="Genomic_DNA"/>
</dbReference>
<accession>A0ABX0ZT67</accession>
<dbReference type="Proteomes" id="UP000734511">
    <property type="component" value="Unassembled WGS sequence"/>
</dbReference>
<dbReference type="RefSeq" id="WP_167983556.1">
    <property type="nucleotide sequence ID" value="NZ_JAATEJ010000010.1"/>
</dbReference>